<keyword evidence="2" id="KW-1185">Reference proteome</keyword>
<evidence type="ECO:0000313" key="2">
    <source>
        <dbReference type="Proteomes" id="UP001497535"/>
    </source>
</evidence>
<reference evidence="1" key="1">
    <citation type="submission" date="2023-11" db="EMBL/GenBank/DDBJ databases">
        <authorList>
            <person name="Poullet M."/>
        </authorList>
    </citation>
    <scope>NUCLEOTIDE SEQUENCE</scope>
    <source>
        <strain evidence="1">E1834</strain>
    </source>
</reference>
<accession>A0ACB1B3A7</accession>
<organism evidence="1 2">
    <name type="scientific">Meloidogyne enterolobii</name>
    <name type="common">Root-knot nematode worm</name>
    <name type="synonym">Meloidogyne mayaguensis</name>
    <dbReference type="NCBI Taxonomy" id="390850"/>
    <lineage>
        <taxon>Eukaryota</taxon>
        <taxon>Metazoa</taxon>
        <taxon>Ecdysozoa</taxon>
        <taxon>Nematoda</taxon>
        <taxon>Chromadorea</taxon>
        <taxon>Rhabditida</taxon>
        <taxon>Tylenchina</taxon>
        <taxon>Tylenchomorpha</taxon>
        <taxon>Tylenchoidea</taxon>
        <taxon>Meloidogynidae</taxon>
        <taxon>Meloidogyninae</taxon>
        <taxon>Meloidogyne</taxon>
    </lineage>
</organism>
<protein>
    <submittedName>
        <fullName evidence="1">Uncharacterized protein</fullName>
    </submittedName>
</protein>
<comment type="caution">
    <text evidence="1">The sequence shown here is derived from an EMBL/GenBank/DDBJ whole genome shotgun (WGS) entry which is preliminary data.</text>
</comment>
<proteinExistence type="predicted"/>
<dbReference type="EMBL" id="CAVMJV010000156">
    <property type="protein sequence ID" value="CAK5116181.1"/>
    <property type="molecule type" value="Genomic_DNA"/>
</dbReference>
<name>A0ACB1B3A7_MELEN</name>
<sequence length="441" mass="51285">MPKCLPSKRQNKKILYLLALIFPSIFLLILTLISFFHLKFIFRAIELFCQLLFVHPYSEVATEVNARLGCSNFLTFLNCILGLCFKALDNFPQALKHLNIALEDTRECLALPKFFLRFQIAHCFDVAGEVRKAVEEYRRLLSDHDRSIVPLNNQLLSAIYGRLGWISLCSREREPREEIRLQKLKEAEALLQRARELQPVDSKANCYSGLCFSEQTRVANKFIQENNSGKHQQRTNSNQQNNQNIPRYNPDHTAQNAFVSYRTAIDSDESDANTWRSIGVLYQEQSQPSDALESFACSVQLNNKHYAAWLDLGQLYEKHRQYNDSLFCYEKALQANPEPPEQLYTRIHIIQREFNKIGGSANYTYLAEKHYDLLDKHKQLQQSNRQLDPSSRQPGQPKLPEEIRLAHIECAWQLGIPAQVRQRLLDLKKVREIEKVIYLKI</sequence>
<dbReference type="Proteomes" id="UP001497535">
    <property type="component" value="Unassembled WGS sequence"/>
</dbReference>
<evidence type="ECO:0000313" key="1">
    <source>
        <dbReference type="EMBL" id="CAK5116181.1"/>
    </source>
</evidence>
<gene>
    <name evidence="1" type="ORF">MENTE1834_LOCUS45761</name>
</gene>